<dbReference type="STRING" id="1123382.SAMN02745221_02207"/>
<evidence type="ECO:0008006" key="3">
    <source>
        <dbReference type="Google" id="ProtNLM"/>
    </source>
</evidence>
<protein>
    <recommendedName>
        <fullName evidence="3">Essential protein Yae1, N terminal</fullName>
    </recommendedName>
</protein>
<dbReference type="AlphaFoldDB" id="A0A1M5SDJ0"/>
<dbReference type="EMBL" id="FQWY01000080">
    <property type="protein sequence ID" value="SHH36604.1"/>
    <property type="molecule type" value="Genomic_DNA"/>
</dbReference>
<reference evidence="2" key="1">
    <citation type="submission" date="2016-11" db="EMBL/GenBank/DDBJ databases">
        <authorList>
            <person name="Varghese N."/>
            <person name="Submissions S."/>
        </authorList>
    </citation>
    <scope>NUCLEOTIDE SEQUENCE [LARGE SCALE GENOMIC DNA]</scope>
    <source>
        <strain evidence="2">DSM 11003</strain>
    </source>
</reference>
<feature type="non-terminal residue" evidence="1">
    <location>
        <position position="1"/>
    </location>
</feature>
<evidence type="ECO:0000313" key="2">
    <source>
        <dbReference type="Proteomes" id="UP000242329"/>
    </source>
</evidence>
<keyword evidence="2" id="KW-1185">Reference proteome</keyword>
<name>A0A1M5SDJ0_9FIRM</name>
<gene>
    <name evidence="1" type="ORF">SAMN02745221_02207</name>
</gene>
<accession>A0A1M5SDJ0</accession>
<organism evidence="1 2">
    <name type="scientific">Thermosyntropha lipolytica DSM 11003</name>
    <dbReference type="NCBI Taxonomy" id="1123382"/>
    <lineage>
        <taxon>Bacteria</taxon>
        <taxon>Bacillati</taxon>
        <taxon>Bacillota</taxon>
        <taxon>Clostridia</taxon>
        <taxon>Eubacteriales</taxon>
        <taxon>Syntrophomonadaceae</taxon>
        <taxon>Thermosyntropha</taxon>
    </lineage>
</organism>
<dbReference type="Proteomes" id="UP000242329">
    <property type="component" value="Unassembled WGS sequence"/>
</dbReference>
<proteinExistence type="predicted"/>
<sequence length="73" mass="8043">RREGMEEGIRKGIEQGIAKGIEQGIEKGIEKGIKKGIEKGKEEAALNALQKWLDIETIADITGIAVERIEELN</sequence>
<evidence type="ECO:0000313" key="1">
    <source>
        <dbReference type="EMBL" id="SHH36604.1"/>
    </source>
</evidence>